<dbReference type="Proteomes" id="UP001560573">
    <property type="component" value="Unassembled WGS sequence"/>
</dbReference>
<organism evidence="1 2">
    <name type="scientific">Danxiaibacter flavus</name>
    <dbReference type="NCBI Taxonomy" id="3049108"/>
    <lineage>
        <taxon>Bacteria</taxon>
        <taxon>Pseudomonadati</taxon>
        <taxon>Bacteroidota</taxon>
        <taxon>Chitinophagia</taxon>
        <taxon>Chitinophagales</taxon>
        <taxon>Chitinophagaceae</taxon>
        <taxon>Danxiaibacter</taxon>
    </lineage>
</organism>
<dbReference type="EMBL" id="JAULBC010000002">
    <property type="protein sequence ID" value="MEX6687611.1"/>
    <property type="molecule type" value="Genomic_DNA"/>
</dbReference>
<keyword evidence="2" id="KW-1185">Reference proteome</keyword>
<accession>A0ABV3ZCL3</accession>
<evidence type="ECO:0000313" key="2">
    <source>
        <dbReference type="Proteomes" id="UP001560573"/>
    </source>
</evidence>
<gene>
    <name evidence="1" type="ORF">QTN47_08920</name>
</gene>
<dbReference type="PANTHER" id="PTHR35802">
    <property type="entry name" value="PROTEASE SYNTHASE AND SPORULATION PROTEIN PAI 2"/>
    <property type="match status" value="1"/>
</dbReference>
<dbReference type="Pfam" id="PF04299">
    <property type="entry name" value="FMN_bind_2"/>
    <property type="match status" value="1"/>
</dbReference>
<dbReference type="InterPro" id="IPR012349">
    <property type="entry name" value="Split_barrel_FMN-bd"/>
</dbReference>
<protein>
    <submittedName>
        <fullName evidence="1">FMN-binding negative transcriptional regulator</fullName>
    </submittedName>
</protein>
<dbReference type="RefSeq" id="WP_369329016.1">
    <property type="nucleotide sequence ID" value="NZ_JAULBC010000002.1"/>
</dbReference>
<proteinExistence type="predicted"/>
<name>A0ABV3ZCL3_9BACT</name>
<comment type="caution">
    <text evidence="1">The sequence shown here is derived from an EMBL/GenBank/DDBJ whole genome shotgun (WGS) entry which is preliminary data.</text>
</comment>
<dbReference type="PANTHER" id="PTHR35802:SF1">
    <property type="entry name" value="PROTEASE SYNTHASE AND SPORULATION PROTEIN PAI 2"/>
    <property type="match status" value="1"/>
</dbReference>
<dbReference type="InterPro" id="IPR007396">
    <property type="entry name" value="TR_PAI2-type"/>
</dbReference>
<sequence length="212" mass="24309">MYNLPYYKAADKQDVIAFMREHPFITLCGVDANNKPVATHIPVLISERDEKIFLNAHVMRKQDHTIAFDTNKSVLAIFTGPHTYVSASWYETKNVGSTWNYQVVHAHGTLRFLEKDELRQILTRLTDKFENNPHSPALVKHMTEDYMQDMMSAIIALEIEVTDIRHVFKLSQNRDEKSFNSIVDHLSSSENAEARAVADAMTKEKSKVKGQK</sequence>
<reference evidence="1 2" key="1">
    <citation type="submission" date="2023-07" db="EMBL/GenBank/DDBJ databases">
        <authorList>
            <person name="Lian W.-H."/>
        </authorList>
    </citation>
    <scope>NUCLEOTIDE SEQUENCE [LARGE SCALE GENOMIC DNA]</scope>
    <source>
        <strain evidence="1 2">SYSU DXS3180</strain>
    </source>
</reference>
<dbReference type="PIRSF" id="PIRSF010372">
    <property type="entry name" value="PaiB"/>
    <property type="match status" value="1"/>
</dbReference>
<dbReference type="SUPFAM" id="SSF50475">
    <property type="entry name" value="FMN-binding split barrel"/>
    <property type="match status" value="1"/>
</dbReference>
<dbReference type="Gene3D" id="2.30.110.10">
    <property type="entry name" value="Electron Transport, Fmn-binding Protein, Chain A"/>
    <property type="match status" value="1"/>
</dbReference>
<evidence type="ECO:0000313" key="1">
    <source>
        <dbReference type="EMBL" id="MEX6687611.1"/>
    </source>
</evidence>